<dbReference type="AlphaFoldDB" id="A0A1Y1UR39"/>
<dbReference type="GO" id="GO:0009074">
    <property type="term" value="P:aromatic amino acid family catabolic process"/>
    <property type="evidence" value="ECO:0007669"/>
    <property type="project" value="TreeGrafter"/>
</dbReference>
<evidence type="ECO:0000256" key="2">
    <source>
        <dbReference type="ARBA" id="ARBA00007441"/>
    </source>
</evidence>
<dbReference type="Pfam" id="PF00155">
    <property type="entry name" value="Aminotran_1_2"/>
    <property type="match status" value="1"/>
</dbReference>
<feature type="domain" description="Aminotransferase class I/classII large" evidence="6">
    <location>
        <begin position="109"/>
        <end position="471"/>
    </location>
</feature>
<dbReference type="GO" id="GO:0006571">
    <property type="term" value="P:tyrosine biosynthetic process"/>
    <property type="evidence" value="ECO:0007669"/>
    <property type="project" value="TreeGrafter"/>
</dbReference>
<evidence type="ECO:0000313" key="7">
    <source>
        <dbReference type="EMBL" id="ORX39954.1"/>
    </source>
</evidence>
<comment type="cofactor">
    <cofactor evidence="1">
        <name>pyridoxal 5'-phosphate</name>
        <dbReference type="ChEBI" id="CHEBI:597326"/>
    </cofactor>
</comment>
<dbReference type="RefSeq" id="XP_021873739.1">
    <property type="nucleotide sequence ID" value="XM_022017857.1"/>
</dbReference>
<dbReference type="InParanoid" id="A0A1Y1UR39"/>
<keyword evidence="3" id="KW-0032">Aminotransferase</keyword>
<evidence type="ECO:0000313" key="8">
    <source>
        <dbReference type="Proteomes" id="UP000193218"/>
    </source>
</evidence>
<dbReference type="Gene3D" id="3.40.640.10">
    <property type="entry name" value="Type I PLP-dependent aspartate aminotransferase-like (Major domain)"/>
    <property type="match status" value="1"/>
</dbReference>
<organism evidence="7 8">
    <name type="scientific">Kockovaella imperatae</name>
    <dbReference type="NCBI Taxonomy" id="4999"/>
    <lineage>
        <taxon>Eukaryota</taxon>
        <taxon>Fungi</taxon>
        <taxon>Dikarya</taxon>
        <taxon>Basidiomycota</taxon>
        <taxon>Agaricomycotina</taxon>
        <taxon>Tremellomycetes</taxon>
        <taxon>Tremellales</taxon>
        <taxon>Cuniculitremaceae</taxon>
        <taxon>Kockovaella</taxon>
    </lineage>
</organism>
<comment type="caution">
    <text evidence="7">The sequence shown here is derived from an EMBL/GenBank/DDBJ whole genome shotgun (WGS) entry which is preliminary data.</text>
</comment>
<comment type="similarity">
    <text evidence="2">Belongs to the class-I pyridoxal-phosphate-dependent aminotransferase family.</text>
</comment>
<protein>
    <submittedName>
        <fullName evidence="7">Pyridoxal phosphate-dependent transferase</fullName>
    </submittedName>
</protein>
<gene>
    <name evidence="7" type="ORF">BD324DRAFT_648571</name>
</gene>
<dbReference type="PANTHER" id="PTHR42790">
    <property type="entry name" value="AMINOTRANSFERASE"/>
    <property type="match status" value="1"/>
</dbReference>
<keyword evidence="4 7" id="KW-0808">Transferase</keyword>
<dbReference type="OrthoDB" id="691673at2759"/>
<evidence type="ECO:0000256" key="5">
    <source>
        <dbReference type="ARBA" id="ARBA00022898"/>
    </source>
</evidence>
<dbReference type="STRING" id="4999.A0A1Y1UR39"/>
<dbReference type="GO" id="GO:0047536">
    <property type="term" value="F:2-aminoadipate transaminase activity"/>
    <property type="evidence" value="ECO:0007669"/>
    <property type="project" value="TreeGrafter"/>
</dbReference>
<dbReference type="InterPro" id="IPR004839">
    <property type="entry name" value="Aminotransferase_I/II_large"/>
</dbReference>
<dbReference type="InterPro" id="IPR015424">
    <property type="entry name" value="PyrdxlP-dep_Trfase"/>
</dbReference>
<keyword evidence="8" id="KW-1185">Reference proteome</keyword>
<evidence type="ECO:0000256" key="1">
    <source>
        <dbReference type="ARBA" id="ARBA00001933"/>
    </source>
</evidence>
<dbReference type="PANTHER" id="PTHR42790:SF21">
    <property type="entry name" value="AROMATIC_AMINOADIPATE AMINOTRANSFERASE 1"/>
    <property type="match status" value="1"/>
</dbReference>
<dbReference type="GeneID" id="33559666"/>
<sequence>MSSGESSSSRIDYSRLLSWEAKHRARSGIKMLRPYMSIPGMISFGGGYPHASTWPVNGMTLSLPFSGESVFVPGYQTNSPDGLLPLASYSPPPKTSTLQPHLAAELQYSQTFGQVHFISWLKEHIARIHNPPYAKYEDYTILNTAGNTDGVDAVLRTCMDKGDHVLVEEFAYPGTLSHCESLGLPAIGVPMDSDGIVPSALEDMMSRWDENERGGKRPKFLLVVPTCSNPAGATIPAERKREIYTICRKWGLMIIEDDPYYFLQIRPNGVDSPPCTSFLSMDIDGRVIRLDSFSKIVAPGSRCGFITGPTELVTHIMYSRECSTQLPSGFSIAIISSILQAWGGHEGYEKNYLPYISSVYSKRAILMSNLISKHVPAKAATAPPPSGGMFLWLRLHLEDHPDISDTSVSLEDLAERVFQSLIEAKVLTVPSKFFKAPGKSWTRDEEAKRIFLRLSFATATEEEITEGVQRIGRALTKEWRI</sequence>
<dbReference type="InterPro" id="IPR015421">
    <property type="entry name" value="PyrdxlP-dep_Trfase_major"/>
</dbReference>
<keyword evidence="5" id="KW-0663">Pyridoxal phosphate</keyword>
<evidence type="ECO:0000259" key="6">
    <source>
        <dbReference type="Pfam" id="PF00155"/>
    </source>
</evidence>
<accession>A0A1Y1UR39</accession>
<dbReference type="GO" id="GO:0008793">
    <property type="term" value="F:aromatic-amino-acid transaminase activity"/>
    <property type="evidence" value="ECO:0007669"/>
    <property type="project" value="TreeGrafter"/>
</dbReference>
<dbReference type="Proteomes" id="UP000193218">
    <property type="component" value="Unassembled WGS sequence"/>
</dbReference>
<dbReference type="GO" id="GO:0019878">
    <property type="term" value="P:lysine biosynthetic process via aminoadipic acid"/>
    <property type="evidence" value="ECO:0007669"/>
    <property type="project" value="TreeGrafter"/>
</dbReference>
<dbReference type="SUPFAM" id="SSF53383">
    <property type="entry name" value="PLP-dependent transferases"/>
    <property type="match status" value="1"/>
</dbReference>
<dbReference type="InterPro" id="IPR050859">
    <property type="entry name" value="Class-I_PLP-dep_aminotransf"/>
</dbReference>
<dbReference type="EMBL" id="NBSH01000002">
    <property type="protein sequence ID" value="ORX39954.1"/>
    <property type="molecule type" value="Genomic_DNA"/>
</dbReference>
<dbReference type="CDD" id="cd00609">
    <property type="entry name" value="AAT_like"/>
    <property type="match status" value="1"/>
</dbReference>
<proteinExistence type="inferred from homology"/>
<evidence type="ECO:0000256" key="3">
    <source>
        <dbReference type="ARBA" id="ARBA00022576"/>
    </source>
</evidence>
<evidence type="ECO:0000256" key="4">
    <source>
        <dbReference type="ARBA" id="ARBA00022679"/>
    </source>
</evidence>
<dbReference type="GO" id="GO:0030170">
    <property type="term" value="F:pyridoxal phosphate binding"/>
    <property type="evidence" value="ECO:0007669"/>
    <property type="project" value="InterPro"/>
</dbReference>
<dbReference type="FunCoup" id="A0A1Y1UR39">
    <property type="interactions" value="129"/>
</dbReference>
<name>A0A1Y1UR39_9TREE</name>
<reference evidence="7 8" key="1">
    <citation type="submission" date="2017-03" db="EMBL/GenBank/DDBJ databases">
        <title>Widespread Adenine N6-methylation of Active Genes in Fungi.</title>
        <authorList>
            <consortium name="DOE Joint Genome Institute"/>
            <person name="Mondo S.J."/>
            <person name="Dannebaum R.O."/>
            <person name="Kuo R.C."/>
            <person name="Louie K.B."/>
            <person name="Bewick A.J."/>
            <person name="Labutti K."/>
            <person name="Haridas S."/>
            <person name="Kuo A."/>
            <person name="Salamov A."/>
            <person name="Ahrendt S.R."/>
            <person name="Lau R."/>
            <person name="Bowen B.P."/>
            <person name="Lipzen A."/>
            <person name="Sullivan W."/>
            <person name="Andreopoulos W.B."/>
            <person name="Clum A."/>
            <person name="Lindquist E."/>
            <person name="Daum C."/>
            <person name="Northen T.R."/>
            <person name="Ramamoorthy G."/>
            <person name="Schmitz R.J."/>
            <person name="Gryganskyi A."/>
            <person name="Culley D."/>
            <person name="Magnuson J."/>
            <person name="James T.Y."/>
            <person name="O'Malley M.A."/>
            <person name="Stajich J.E."/>
            <person name="Spatafora J.W."/>
            <person name="Visel A."/>
            <person name="Grigoriev I.V."/>
        </authorList>
    </citation>
    <scope>NUCLEOTIDE SEQUENCE [LARGE SCALE GENOMIC DNA]</scope>
    <source>
        <strain evidence="7 8">NRRL Y-17943</strain>
    </source>
</reference>